<keyword evidence="3" id="KW-0547">Nucleotide-binding</keyword>
<organism evidence="5 6">
    <name type="scientific">Sphingomonas chungangi</name>
    <dbReference type="NCBI Taxonomy" id="2683589"/>
    <lineage>
        <taxon>Bacteria</taxon>
        <taxon>Pseudomonadati</taxon>
        <taxon>Pseudomonadota</taxon>
        <taxon>Alphaproteobacteria</taxon>
        <taxon>Sphingomonadales</taxon>
        <taxon>Sphingomonadaceae</taxon>
        <taxon>Sphingomonas</taxon>
    </lineage>
</organism>
<evidence type="ECO:0000313" key="5">
    <source>
        <dbReference type="EMBL" id="MBA2933590.1"/>
    </source>
</evidence>
<sequence length="188" mass="20112">MTWAALVPLKAEVARKSRLAARLALNDRIALSHALLGRLTTALHAVPRIGSIALLTDAPPVGWNERWIPDRNRGLNAELEAARSLLETPLVVIHPDLPLVEPGDLEFLLDMAEETGCSIAPDRHGEGTNALAMARPAPLTFQFGAHSFARHCATPGIKLTSVGRLGLSLDCDTPDDLDRAIAGGFVLP</sequence>
<dbReference type="GO" id="GO:0043814">
    <property type="term" value="F:phospholactate guanylyltransferase activity"/>
    <property type="evidence" value="ECO:0007669"/>
    <property type="project" value="UniProtKB-EC"/>
</dbReference>
<keyword evidence="4" id="KW-0342">GTP-binding</keyword>
<proteinExistence type="predicted"/>
<reference evidence="5 6" key="1">
    <citation type="submission" date="2020-07" db="EMBL/GenBank/DDBJ databases">
        <authorList>
            <person name="Sun Q."/>
        </authorList>
    </citation>
    <scope>NUCLEOTIDE SEQUENCE [LARGE SCALE GENOMIC DNA]</scope>
    <source>
        <strain evidence="5 6">CGMCC 1.13654</strain>
    </source>
</reference>
<evidence type="ECO:0000256" key="1">
    <source>
        <dbReference type="ARBA" id="ARBA00022679"/>
    </source>
</evidence>
<dbReference type="InterPro" id="IPR029044">
    <property type="entry name" value="Nucleotide-diphossugar_trans"/>
</dbReference>
<protein>
    <submittedName>
        <fullName evidence="5">2-phospho-L-lactate guanylyltransferase</fullName>
        <ecNumber evidence="5">2.7.7.68</ecNumber>
    </submittedName>
</protein>
<evidence type="ECO:0000256" key="4">
    <source>
        <dbReference type="ARBA" id="ARBA00023134"/>
    </source>
</evidence>
<dbReference type="NCBIfam" id="TIGR03552">
    <property type="entry name" value="F420_cofC"/>
    <property type="match status" value="1"/>
</dbReference>
<dbReference type="EMBL" id="JACEIB010000003">
    <property type="protein sequence ID" value="MBA2933590.1"/>
    <property type="molecule type" value="Genomic_DNA"/>
</dbReference>
<dbReference type="Proteomes" id="UP000570166">
    <property type="component" value="Unassembled WGS sequence"/>
</dbReference>
<dbReference type="PANTHER" id="PTHR40392:SF1">
    <property type="entry name" value="2-PHOSPHO-L-LACTATE GUANYLYLTRANSFERASE"/>
    <property type="match status" value="1"/>
</dbReference>
<gene>
    <name evidence="5" type="primary">cofC</name>
    <name evidence="5" type="ORF">HZF05_05715</name>
</gene>
<comment type="caution">
    <text evidence="5">The sequence shown here is derived from an EMBL/GenBank/DDBJ whole genome shotgun (WGS) entry which is preliminary data.</text>
</comment>
<keyword evidence="2 5" id="KW-0548">Nucleotidyltransferase</keyword>
<dbReference type="SUPFAM" id="SSF53448">
    <property type="entry name" value="Nucleotide-diphospho-sugar transferases"/>
    <property type="match status" value="1"/>
</dbReference>
<evidence type="ECO:0000256" key="2">
    <source>
        <dbReference type="ARBA" id="ARBA00022695"/>
    </source>
</evidence>
<dbReference type="GO" id="GO:0005525">
    <property type="term" value="F:GTP binding"/>
    <property type="evidence" value="ECO:0007669"/>
    <property type="project" value="UniProtKB-KW"/>
</dbReference>
<keyword evidence="1 5" id="KW-0808">Transferase</keyword>
<dbReference type="InterPro" id="IPR002835">
    <property type="entry name" value="CofC"/>
</dbReference>
<dbReference type="Gene3D" id="3.90.550.10">
    <property type="entry name" value="Spore Coat Polysaccharide Biosynthesis Protein SpsA, Chain A"/>
    <property type="match status" value="1"/>
</dbReference>
<evidence type="ECO:0000256" key="3">
    <source>
        <dbReference type="ARBA" id="ARBA00022741"/>
    </source>
</evidence>
<evidence type="ECO:0000313" key="6">
    <source>
        <dbReference type="Proteomes" id="UP000570166"/>
    </source>
</evidence>
<dbReference type="Pfam" id="PF01983">
    <property type="entry name" value="CofC"/>
    <property type="match status" value="1"/>
</dbReference>
<keyword evidence="6" id="KW-1185">Reference proteome</keyword>
<accession>A0A838L3U5</accession>
<dbReference type="AlphaFoldDB" id="A0A838L3U5"/>
<name>A0A838L3U5_9SPHN</name>
<dbReference type="PANTHER" id="PTHR40392">
    <property type="entry name" value="2-PHOSPHO-L-LACTATE GUANYLYLTRANSFERASE"/>
    <property type="match status" value="1"/>
</dbReference>
<dbReference type="RefSeq" id="WP_160363408.1">
    <property type="nucleotide sequence ID" value="NZ_JACEIB010000003.1"/>
</dbReference>
<dbReference type="EC" id="2.7.7.68" evidence="5"/>